<comment type="caution">
    <text evidence="2">The sequence shown here is derived from an EMBL/GenBank/DDBJ whole genome shotgun (WGS) entry which is preliminary data.</text>
</comment>
<evidence type="ECO:0000256" key="1">
    <source>
        <dbReference type="SAM" id="Phobius"/>
    </source>
</evidence>
<sequence length="99" mass="11600">MARIMSWSILTAIFLIAGYGLNLLRDALMDKLSDPQTVIWWRVLLGFLLMSSGISYLGGFIYYRDKKRGNVKKPAWVLRKNTEIDKRGYFDHSEEKRVR</sequence>
<protein>
    <recommendedName>
        <fullName evidence="4">DUF2627 domain-containing protein</fullName>
    </recommendedName>
</protein>
<keyword evidence="1" id="KW-0472">Membrane</keyword>
<dbReference type="RefSeq" id="WP_282201204.1">
    <property type="nucleotide sequence ID" value="NZ_BOQE01000001.1"/>
</dbReference>
<evidence type="ECO:0008006" key="4">
    <source>
        <dbReference type="Google" id="ProtNLM"/>
    </source>
</evidence>
<name>A0AAV4LKG3_9BACL</name>
<feature type="transmembrane region" description="Helical" evidence="1">
    <location>
        <begin position="7"/>
        <end position="24"/>
    </location>
</feature>
<gene>
    <name evidence="2" type="ORF">DNHGIG_38660</name>
</gene>
<keyword evidence="1" id="KW-1133">Transmembrane helix</keyword>
<reference evidence="2" key="1">
    <citation type="journal article" date="2023" name="Int. J. Syst. Evol. Microbiol.">
        <title>Collibacillus ludicampi gen. nov., sp. nov., a new soil bacterium of the family Alicyclobacillaceae.</title>
        <authorList>
            <person name="Jojima T."/>
            <person name="Ioku Y."/>
            <person name="Fukuta Y."/>
            <person name="Shirasaka N."/>
            <person name="Matsumura Y."/>
            <person name="Mori M."/>
        </authorList>
    </citation>
    <scope>NUCLEOTIDE SEQUENCE</scope>
    <source>
        <strain evidence="2">TP075</strain>
    </source>
</reference>
<dbReference type="InterPro" id="IPR020138">
    <property type="entry name" value="Uncharacterised_YqzF"/>
</dbReference>
<dbReference type="Proteomes" id="UP001057291">
    <property type="component" value="Unassembled WGS sequence"/>
</dbReference>
<dbReference type="Pfam" id="PF11118">
    <property type="entry name" value="DUF2627"/>
    <property type="match status" value="1"/>
</dbReference>
<proteinExistence type="predicted"/>
<accession>A0AAV4LKG3</accession>
<keyword evidence="1" id="KW-0812">Transmembrane</keyword>
<organism evidence="2 3">
    <name type="scientific">Collibacillus ludicampi</name>
    <dbReference type="NCBI Taxonomy" id="2771369"/>
    <lineage>
        <taxon>Bacteria</taxon>
        <taxon>Bacillati</taxon>
        <taxon>Bacillota</taxon>
        <taxon>Bacilli</taxon>
        <taxon>Bacillales</taxon>
        <taxon>Alicyclobacillaceae</taxon>
        <taxon>Collibacillus</taxon>
    </lineage>
</organism>
<evidence type="ECO:0000313" key="3">
    <source>
        <dbReference type="Proteomes" id="UP001057291"/>
    </source>
</evidence>
<keyword evidence="3" id="KW-1185">Reference proteome</keyword>
<evidence type="ECO:0000313" key="2">
    <source>
        <dbReference type="EMBL" id="GIM48317.1"/>
    </source>
</evidence>
<dbReference type="AlphaFoldDB" id="A0AAV4LKG3"/>
<dbReference type="EMBL" id="BOQE01000001">
    <property type="protein sequence ID" value="GIM48317.1"/>
    <property type="molecule type" value="Genomic_DNA"/>
</dbReference>
<feature type="transmembrane region" description="Helical" evidence="1">
    <location>
        <begin position="39"/>
        <end position="63"/>
    </location>
</feature>